<evidence type="ECO:0000256" key="7">
    <source>
        <dbReference type="SAM" id="Phobius"/>
    </source>
</evidence>
<reference evidence="8 9" key="1">
    <citation type="submission" date="2023-07" db="EMBL/GenBank/DDBJ databases">
        <title>Sorghum-associated microbial communities from plants grown in Nebraska, USA.</title>
        <authorList>
            <person name="Schachtman D."/>
        </authorList>
    </citation>
    <scope>NUCLEOTIDE SEQUENCE [LARGE SCALE GENOMIC DNA]</scope>
    <source>
        <strain evidence="8 9">DS1730</strain>
    </source>
</reference>
<feature type="transmembrane region" description="Helical" evidence="7">
    <location>
        <begin position="174"/>
        <end position="198"/>
    </location>
</feature>
<evidence type="ECO:0000256" key="3">
    <source>
        <dbReference type="ARBA" id="ARBA00022475"/>
    </source>
</evidence>
<keyword evidence="2" id="KW-0813">Transport</keyword>
<evidence type="ECO:0000256" key="1">
    <source>
        <dbReference type="ARBA" id="ARBA00004651"/>
    </source>
</evidence>
<comment type="subcellular location">
    <subcellularLocation>
        <location evidence="1">Cell membrane</location>
        <topology evidence="1">Multi-pass membrane protein</topology>
    </subcellularLocation>
</comment>
<dbReference type="Proteomes" id="UP001184614">
    <property type="component" value="Unassembled WGS sequence"/>
</dbReference>
<dbReference type="Pfam" id="PF04632">
    <property type="entry name" value="FUSC"/>
    <property type="match status" value="1"/>
</dbReference>
<feature type="transmembrane region" description="Helical" evidence="7">
    <location>
        <begin position="88"/>
        <end position="108"/>
    </location>
</feature>
<keyword evidence="4 7" id="KW-0812">Transmembrane</keyword>
<dbReference type="InterPro" id="IPR006726">
    <property type="entry name" value="PHBA_efflux_AaeB/fusaric-R"/>
</dbReference>
<feature type="transmembrane region" description="Helical" evidence="7">
    <location>
        <begin position="468"/>
        <end position="501"/>
    </location>
</feature>
<dbReference type="PANTHER" id="PTHR30509">
    <property type="entry name" value="P-HYDROXYBENZOIC ACID EFFLUX PUMP SUBUNIT-RELATED"/>
    <property type="match status" value="1"/>
</dbReference>
<feature type="transmembrane region" description="Helical" evidence="7">
    <location>
        <begin position="441"/>
        <end position="462"/>
    </location>
</feature>
<evidence type="ECO:0000313" key="8">
    <source>
        <dbReference type="EMBL" id="MDR6434749.1"/>
    </source>
</evidence>
<evidence type="ECO:0000313" key="9">
    <source>
        <dbReference type="Proteomes" id="UP001184614"/>
    </source>
</evidence>
<proteinExistence type="predicted"/>
<comment type="caution">
    <text evidence="8">The sequence shown here is derived from an EMBL/GenBank/DDBJ whole genome shotgun (WGS) entry which is preliminary data.</text>
</comment>
<protein>
    <submittedName>
        <fullName evidence="8">Membrane protein YccC</fullName>
    </submittedName>
</protein>
<organism evidence="8 9">
    <name type="scientific">Brucella pseudogrignonensis</name>
    <dbReference type="NCBI Taxonomy" id="419475"/>
    <lineage>
        <taxon>Bacteria</taxon>
        <taxon>Pseudomonadati</taxon>
        <taxon>Pseudomonadota</taxon>
        <taxon>Alphaproteobacteria</taxon>
        <taxon>Hyphomicrobiales</taxon>
        <taxon>Brucellaceae</taxon>
        <taxon>Brucella/Ochrobactrum group</taxon>
        <taxon>Brucella</taxon>
    </lineage>
</organism>
<feature type="transmembrane region" description="Helical" evidence="7">
    <location>
        <begin position="140"/>
        <end position="159"/>
    </location>
</feature>
<keyword evidence="3" id="KW-1003">Cell membrane</keyword>
<sequence>MYHRTIFLLCFSRYLWSDFKKRNLSVGQAMSALNIFSTANVIFSIKTFLAAMLAYFIAIRFDVARPFWAVATVYIIAHPLSGAVSSKAAYRLAGTVIGAAATLIMVPNLVNEPILLSGAIILWVSACTFISLLDRTPRGYVPMLAGYTVLLAGLPLVSVPENTFDTIVSRVEEIGIAIICSSLISHIIFPAHVGTVLISRIDSWLAKAQNLLRETVNEAVKVHDHKMARHQLATEAMDIRLLTVHLEFDGSRYRHLIEQMKFLQHRMVALIPLLGELEDLHRAISTLGTNRAKQALQSISEWAHPSKREPKNDVTLINLNGLRDARCSYEQLVLINASRNLVNITDLSNECSQQRTSINEENTIKTKRRNNTHQVKYPALHRDIGMATLSAFAVAICLASSTFLWIASGWPDGMTFAQISGVLCCLLAAMDDPVPAMRKFVYVSIGSMLAAFIYGFAILPMIDGFIPLVAVLALFLLPASVCLAVPSLAILGMGLCINFPLLLTIQAKQQSDFLAFTNTGISTMLAMVWTILVCSIFRSVKAETNARRLLSVIKKHFRRIASGEHKDANLTHHHVIDVASLFTSRAAKLPPSSYAADTDLIRSLRLALTLIALQELCGYLPTDMLKKTDAVLKMMRSFKDGAALHHSECREKILAVLDELIHHGLSKIRIAEEDELLVQAVALRISLAPNAEPPVSKLSTFGRAEI</sequence>
<dbReference type="RefSeq" id="WP_310016230.1">
    <property type="nucleotide sequence ID" value="NZ_JAVDQT010000015.1"/>
</dbReference>
<name>A0ABU1MFB4_9HYPH</name>
<feature type="transmembrane region" description="Helical" evidence="7">
    <location>
        <begin position="33"/>
        <end position="58"/>
    </location>
</feature>
<feature type="transmembrane region" description="Helical" evidence="7">
    <location>
        <begin position="384"/>
        <end position="407"/>
    </location>
</feature>
<dbReference type="PANTHER" id="PTHR30509:SF9">
    <property type="entry name" value="MULTIDRUG RESISTANCE PROTEIN MDTO"/>
    <property type="match status" value="1"/>
</dbReference>
<feature type="transmembrane region" description="Helical" evidence="7">
    <location>
        <begin position="114"/>
        <end position="133"/>
    </location>
</feature>
<feature type="transmembrane region" description="Helical" evidence="7">
    <location>
        <begin position="513"/>
        <end position="532"/>
    </location>
</feature>
<evidence type="ECO:0000256" key="6">
    <source>
        <dbReference type="ARBA" id="ARBA00023136"/>
    </source>
</evidence>
<evidence type="ECO:0000256" key="4">
    <source>
        <dbReference type="ARBA" id="ARBA00022692"/>
    </source>
</evidence>
<keyword evidence="9" id="KW-1185">Reference proteome</keyword>
<keyword evidence="6 7" id="KW-0472">Membrane</keyword>
<accession>A0ABU1MFB4</accession>
<evidence type="ECO:0000256" key="2">
    <source>
        <dbReference type="ARBA" id="ARBA00022448"/>
    </source>
</evidence>
<evidence type="ECO:0000256" key="5">
    <source>
        <dbReference type="ARBA" id="ARBA00022989"/>
    </source>
</evidence>
<dbReference type="EMBL" id="JAVDQT010000015">
    <property type="protein sequence ID" value="MDR6434749.1"/>
    <property type="molecule type" value="Genomic_DNA"/>
</dbReference>
<gene>
    <name evidence="8" type="ORF">J2782_004502</name>
</gene>
<keyword evidence="5 7" id="KW-1133">Transmembrane helix</keyword>